<protein>
    <submittedName>
        <fullName evidence="2">Uncharacterized protein</fullName>
    </submittedName>
</protein>
<reference evidence="2 3" key="1">
    <citation type="submission" date="2014-04" db="EMBL/GenBank/DDBJ databases">
        <authorList>
            <consortium name="DOE Joint Genome Institute"/>
            <person name="Kuo A."/>
            <person name="Girlanda M."/>
            <person name="Perotto S."/>
            <person name="Kohler A."/>
            <person name="Nagy L.G."/>
            <person name="Floudas D."/>
            <person name="Copeland A."/>
            <person name="Barry K.W."/>
            <person name="Cichocki N."/>
            <person name="Veneault-Fourrey C."/>
            <person name="LaButti K."/>
            <person name="Lindquist E.A."/>
            <person name="Lipzen A."/>
            <person name="Lundell T."/>
            <person name="Morin E."/>
            <person name="Murat C."/>
            <person name="Sun H."/>
            <person name="Tunlid A."/>
            <person name="Henrissat B."/>
            <person name="Grigoriev I.V."/>
            <person name="Hibbett D.S."/>
            <person name="Martin F."/>
            <person name="Nordberg H.P."/>
            <person name="Cantor M.N."/>
            <person name="Hua S.X."/>
        </authorList>
    </citation>
    <scope>NUCLEOTIDE SEQUENCE [LARGE SCALE GENOMIC DNA]</scope>
    <source>
        <strain evidence="2 3">MUT 4182</strain>
    </source>
</reference>
<evidence type="ECO:0000313" key="3">
    <source>
        <dbReference type="Proteomes" id="UP000054248"/>
    </source>
</evidence>
<organism evidence="2 3">
    <name type="scientific">Tulasnella calospora MUT 4182</name>
    <dbReference type="NCBI Taxonomy" id="1051891"/>
    <lineage>
        <taxon>Eukaryota</taxon>
        <taxon>Fungi</taxon>
        <taxon>Dikarya</taxon>
        <taxon>Basidiomycota</taxon>
        <taxon>Agaricomycotina</taxon>
        <taxon>Agaricomycetes</taxon>
        <taxon>Cantharellales</taxon>
        <taxon>Tulasnellaceae</taxon>
        <taxon>Tulasnella</taxon>
    </lineage>
</organism>
<accession>A0A0C3PVA9</accession>
<dbReference type="Proteomes" id="UP000054248">
    <property type="component" value="Unassembled WGS sequence"/>
</dbReference>
<evidence type="ECO:0000256" key="1">
    <source>
        <dbReference type="SAM" id="MobiDB-lite"/>
    </source>
</evidence>
<feature type="region of interest" description="Disordered" evidence="1">
    <location>
        <begin position="163"/>
        <end position="184"/>
    </location>
</feature>
<gene>
    <name evidence="2" type="ORF">M407DRAFT_224568</name>
</gene>
<sequence>MTTLADRLPTAHAQAVSTGLCRALFIQMVEATTIDWTRRQVWVQDQDNTRRGIEETKRALVTEDVPRYFGLPDAYSRQRMHHVRLMILSDQGPPFCRLIGSVVDFTRHFDHHSPREARTNYISFDYMKIVLYRVLEENKPRPALEPIPTSPKPHPIQIVRKENSDPHADQSGYLLPSRPPSPHSIRSVNTVASIVSDVRTFTAKSFDTFLVPNEPPHDPRQTPFWSIPREPLCSEPVQPGESAFFPHVAVQLPPDSSPRWDARRRALERLNDGVKFPVKDVARYTLIPPSPGQGGNWRWREVEQDPWKNRRQHRKSSLSSGLDGIWRFSHKWRQWRKGRAEGEQMQTGAQNATVLEDPFKDSTGPPSPLIPKPVMNINKPLPPTPISVRTSLARRLSAIRTWRPRRPRVVTCSSESPPTSPSSTFSLVPVWTDEDSIGYEHQQHAEDEDSLGRLLADDWVAAGVSAIAGSRSPGAKKKAKLADSGVYLYPLRAMECS</sequence>
<dbReference type="AlphaFoldDB" id="A0A0C3PVA9"/>
<name>A0A0C3PVA9_9AGAM</name>
<evidence type="ECO:0000313" key="2">
    <source>
        <dbReference type="EMBL" id="KIO18850.1"/>
    </source>
</evidence>
<dbReference type="OrthoDB" id="10421313at2759"/>
<dbReference type="EMBL" id="KN823256">
    <property type="protein sequence ID" value="KIO18850.1"/>
    <property type="molecule type" value="Genomic_DNA"/>
</dbReference>
<dbReference type="HOGENOM" id="CLU_548832_0_0_1"/>
<reference evidence="3" key="2">
    <citation type="submission" date="2015-01" db="EMBL/GenBank/DDBJ databases">
        <title>Evolutionary Origins and Diversification of the Mycorrhizal Mutualists.</title>
        <authorList>
            <consortium name="DOE Joint Genome Institute"/>
            <consortium name="Mycorrhizal Genomics Consortium"/>
            <person name="Kohler A."/>
            <person name="Kuo A."/>
            <person name="Nagy L.G."/>
            <person name="Floudas D."/>
            <person name="Copeland A."/>
            <person name="Barry K.W."/>
            <person name="Cichocki N."/>
            <person name="Veneault-Fourrey C."/>
            <person name="LaButti K."/>
            <person name="Lindquist E.A."/>
            <person name="Lipzen A."/>
            <person name="Lundell T."/>
            <person name="Morin E."/>
            <person name="Murat C."/>
            <person name="Riley R."/>
            <person name="Ohm R."/>
            <person name="Sun H."/>
            <person name="Tunlid A."/>
            <person name="Henrissat B."/>
            <person name="Grigoriev I.V."/>
            <person name="Hibbett D.S."/>
            <person name="Martin F."/>
        </authorList>
    </citation>
    <scope>NUCLEOTIDE SEQUENCE [LARGE SCALE GENOMIC DNA]</scope>
    <source>
        <strain evidence="3">MUT 4182</strain>
    </source>
</reference>
<proteinExistence type="predicted"/>
<keyword evidence="3" id="KW-1185">Reference proteome</keyword>